<organism evidence="1">
    <name type="scientific">marine metagenome</name>
    <dbReference type="NCBI Taxonomy" id="408172"/>
    <lineage>
        <taxon>unclassified sequences</taxon>
        <taxon>metagenomes</taxon>
        <taxon>ecological metagenomes</taxon>
    </lineage>
</organism>
<dbReference type="AlphaFoldDB" id="A0A382DPB7"/>
<proteinExistence type="predicted"/>
<accession>A0A382DPB7</accession>
<feature type="non-terminal residue" evidence="1">
    <location>
        <position position="140"/>
    </location>
</feature>
<feature type="non-terminal residue" evidence="1">
    <location>
        <position position="1"/>
    </location>
</feature>
<reference evidence="1" key="1">
    <citation type="submission" date="2018-05" db="EMBL/GenBank/DDBJ databases">
        <authorList>
            <person name="Lanie J.A."/>
            <person name="Ng W.-L."/>
            <person name="Kazmierczak K.M."/>
            <person name="Andrzejewski T.M."/>
            <person name="Davidsen T.M."/>
            <person name="Wayne K.J."/>
            <person name="Tettelin H."/>
            <person name="Glass J.I."/>
            <person name="Rusch D."/>
            <person name="Podicherti R."/>
            <person name="Tsui H.-C.T."/>
            <person name="Winkler M.E."/>
        </authorList>
    </citation>
    <scope>NUCLEOTIDE SEQUENCE</scope>
</reference>
<name>A0A382DPB7_9ZZZZ</name>
<protein>
    <submittedName>
        <fullName evidence="1">Uncharacterized protein</fullName>
    </submittedName>
</protein>
<sequence>VVLTKRMSHEVMQAPADLTVVEALRWGQCLGFGGSPELARAILATRVGRSFEHEEFWSTVIQFLARQKSLNLELIRPIIDYLQFRKFEPQEIPGPDGGVDLGPSLEPNLSIKSRFLPKLLARVDRWRATFTPEMLAAAEL</sequence>
<dbReference type="EMBL" id="UINC01040338">
    <property type="protein sequence ID" value="SVB40065.1"/>
    <property type="molecule type" value="Genomic_DNA"/>
</dbReference>
<evidence type="ECO:0000313" key="1">
    <source>
        <dbReference type="EMBL" id="SVB40065.1"/>
    </source>
</evidence>
<gene>
    <name evidence="1" type="ORF">METZ01_LOCUS192919</name>
</gene>